<dbReference type="InterPro" id="IPR003593">
    <property type="entry name" value="AAA+_ATPase"/>
</dbReference>
<dbReference type="GO" id="GO:0005524">
    <property type="term" value="F:ATP binding"/>
    <property type="evidence" value="ECO:0007669"/>
    <property type="project" value="UniProtKB-KW"/>
</dbReference>
<comment type="similarity">
    <text evidence="1">Belongs to the ABC transporter superfamily.</text>
</comment>
<keyword evidence="5" id="KW-0029">Amino-acid transport</keyword>
<keyword evidence="2" id="KW-0813">Transport</keyword>
<evidence type="ECO:0000256" key="5">
    <source>
        <dbReference type="ARBA" id="ARBA00022970"/>
    </source>
</evidence>
<dbReference type="GO" id="GO:0016887">
    <property type="term" value="F:ATP hydrolysis activity"/>
    <property type="evidence" value="ECO:0007669"/>
    <property type="project" value="InterPro"/>
</dbReference>
<evidence type="ECO:0000256" key="2">
    <source>
        <dbReference type="ARBA" id="ARBA00022448"/>
    </source>
</evidence>
<dbReference type="PROSITE" id="PS50893">
    <property type="entry name" value="ABC_TRANSPORTER_2"/>
    <property type="match status" value="1"/>
</dbReference>
<sequence length="236" mass="25425">MSLLSVERLHGGYGEGDILKGIDLHVEPREIVTVAGTNGAGKSTLIKAIMGLLGHLRGAIVFDGVDLLAQSVEARAELGISYVPQVANVFSTLTIAENLSSTPVPAKERPRRIEAMYSRFPVLKERKRTLARALSGGERQQLAFARALMTQPKLIILDEPTAALSPALSSHVFSQVSELRRHECSVLIVEQRARQSLAISDRGYILDVGKVAASGAATDLLADTSLAERFLGVHHD</sequence>
<keyword evidence="7" id="KW-0614">Plasmid</keyword>
<dbReference type="AlphaFoldDB" id="A0A9E8A492"/>
<protein>
    <submittedName>
        <fullName evidence="7">ABC transporter ATP-binding protein</fullName>
    </submittedName>
</protein>
<geneLocation type="plasmid" evidence="7">
    <name>pNBC436</name>
</geneLocation>
<dbReference type="Pfam" id="PF00005">
    <property type="entry name" value="ABC_tran"/>
    <property type="match status" value="1"/>
</dbReference>
<accession>A0A9E8A492</accession>
<name>A0A9E8A492_9HYPH</name>
<evidence type="ECO:0000259" key="6">
    <source>
        <dbReference type="PROSITE" id="PS50893"/>
    </source>
</evidence>
<organism evidence="7">
    <name type="scientific">Bosea sp. NBC_00436</name>
    <dbReference type="NCBI Taxonomy" id="2969620"/>
    <lineage>
        <taxon>Bacteria</taxon>
        <taxon>Pseudomonadati</taxon>
        <taxon>Pseudomonadota</taxon>
        <taxon>Alphaproteobacteria</taxon>
        <taxon>Hyphomicrobiales</taxon>
        <taxon>Boseaceae</taxon>
        <taxon>Bosea</taxon>
    </lineage>
</organism>
<evidence type="ECO:0000256" key="1">
    <source>
        <dbReference type="ARBA" id="ARBA00005417"/>
    </source>
</evidence>
<evidence type="ECO:0000256" key="3">
    <source>
        <dbReference type="ARBA" id="ARBA00022741"/>
    </source>
</evidence>
<feature type="domain" description="ABC transporter" evidence="6">
    <location>
        <begin position="1"/>
        <end position="233"/>
    </location>
</feature>
<dbReference type="GO" id="GO:0015807">
    <property type="term" value="P:L-amino acid transport"/>
    <property type="evidence" value="ECO:0007669"/>
    <property type="project" value="TreeGrafter"/>
</dbReference>
<dbReference type="EMBL" id="CP102775">
    <property type="protein sequence ID" value="UZF90159.1"/>
    <property type="molecule type" value="Genomic_DNA"/>
</dbReference>
<dbReference type="Gene3D" id="3.40.50.300">
    <property type="entry name" value="P-loop containing nucleotide triphosphate hydrolases"/>
    <property type="match status" value="1"/>
</dbReference>
<keyword evidence="4 7" id="KW-0067">ATP-binding</keyword>
<dbReference type="InterPro" id="IPR003439">
    <property type="entry name" value="ABC_transporter-like_ATP-bd"/>
</dbReference>
<dbReference type="SMART" id="SM00382">
    <property type="entry name" value="AAA"/>
    <property type="match status" value="1"/>
</dbReference>
<dbReference type="GO" id="GO:0015658">
    <property type="term" value="F:branched-chain amino acid transmembrane transporter activity"/>
    <property type="evidence" value="ECO:0007669"/>
    <property type="project" value="TreeGrafter"/>
</dbReference>
<gene>
    <name evidence="7" type="ORF">NWE54_26825</name>
</gene>
<dbReference type="InterPro" id="IPR027417">
    <property type="entry name" value="P-loop_NTPase"/>
</dbReference>
<dbReference type="PANTHER" id="PTHR43820">
    <property type="entry name" value="HIGH-AFFINITY BRANCHED-CHAIN AMINO ACID TRANSPORT ATP-BINDING PROTEIN LIVF"/>
    <property type="match status" value="1"/>
</dbReference>
<evidence type="ECO:0000256" key="4">
    <source>
        <dbReference type="ARBA" id="ARBA00022840"/>
    </source>
</evidence>
<evidence type="ECO:0000313" key="7">
    <source>
        <dbReference type="EMBL" id="UZF90159.1"/>
    </source>
</evidence>
<dbReference type="SUPFAM" id="SSF52540">
    <property type="entry name" value="P-loop containing nucleoside triphosphate hydrolases"/>
    <property type="match status" value="1"/>
</dbReference>
<keyword evidence="3" id="KW-0547">Nucleotide-binding</keyword>
<reference evidence="7" key="1">
    <citation type="submission" date="2022-08" db="EMBL/GenBank/DDBJ databases">
        <title>Complete Genome Sequences of 2 Bosea sp. soil isolates.</title>
        <authorList>
            <person name="Alvarez Arevalo M."/>
            <person name="Sterndorff E.B."/>
            <person name="Faurdal D."/>
            <person name="Joergensen T.S."/>
            <person name="Weber T."/>
        </authorList>
    </citation>
    <scope>NUCLEOTIDE SEQUENCE</scope>
    <source>
        <strain evidence="7">NBC_00436</strain>
        <plasmid evidence="7">pNBC436</plasmid>
    </source>
</reference>
<dbReference type="CDD" id="cd03224">
    <property type="entry name" value="ABC_TM1139_LivF_branched"/>
    <property type="match status" value="1"/>
</dbReference>
<proteinExistence type="inferred from homology"/>
<dbReference type="PANTHER" id="PTHR43820:SF6">
    <property type="entry name" value="ABC TRANSPORTER ATP-BINDING PROTEIN"/>
    <property type="match status" value="1"/>
</dbReference>
<dbReference type="InterPro" id="IPR052156">
    <property type="entry name" value="BCAA_Transport_ATP-bd_LivF"/>
</dbReference>